<dbReference type="AlphaFoldDB" id="A0AAN7P1Y3"/>
<dbReference type="Gene3D" id="3.30.70.360">
    <property type="match status" value="1"/>
</dbReference>
<dbReference type="EMBL" id="JARPUR010000004">
    <property type="protein sequence ID" value="KAK4878650.1"/>
    <property type="molecule type" value="Genomic_DNA"/>
</dbReference>
<feature type="binding site" evidence="10">
    <location>
        <position position="181"/>
    </location>
    <ligand>
        <name>Zn(2+)</name>
        <dbReference type="ChEBI" id="CHEBI:29105"/>
        <label>1</label>
    </ligand>
</feature>
<feature type="binding site" evidence="10">
    <location>
        <position position="154"/>
    </location>
    <ligand>
        <name>Zn(2+)</name>
        <dbReference type="ChEBI" id="CHEBI:29105"/>
        <label>2</label>
    </ligand>
</feature>
<keyword evidence="5 10" id="KW-0479">Metal-binding</keyword>
<dbReference type="FunFam" id="3.40.630.10:FF:000019">
    <property type="entry name" value="Aminoacylase 1"/>
    <property type="match status" value="1"/>
</dbReference>
<dbReference type="PROSITE" id="PS00758">
    <property type="entry name" value="ARGE_DAPE_CPG2_1"/>
    <property type="match status" value="1"/>
</dbReference>
<dbReference type="Pfam" id="PF01546">
    <property type="entry name" value="Peptidase_M20"/>
    <property type="match status" value="1"/>
</dbReference>
<evidence type="ECO:0000256" key="6">
    <source>
        <dbReference type="ARBA" id="ARBA00022801"/>
    </source>
</evidence>
<evidence type="ECO:0000256" key="7">
    <source>
        <dbReference type="ARBA" id="ARBA00022833"/>
    </source>
</evidence>
<feature type="binding site" evidence="10">
    <location>
        <position position="119"/>
    </location>
    <ligand>
        <name>Zn(2+)</name>
        <dbReference type="ChEBI" id="CHEBI:29105"/>
        <label>1</label>
    </ligand>
</feature>
<dbReference type="InterPro" id="IPR011650">
    <property type="entry name" value="Peptidase_M20_dimer"/>
</dbReference>
<feature type="domain" description="Peptidase M20 dimerisation" evidence="11">
    <location>
        <begin position="194"/>
        <end position="303"/>
    </location>
</feature>
<dbReference type="PANTHER" id="PTHR45892:SF1">
    <property type="entry name" value="AMINOACYLASE-1"/>
    <property type="match status" value="1"/>
</dbReference>
<comment type="caution">
    <text evidence="12">The sequence shown here is derived from an EMBL/GenBank/DDBJ whole genome shotgun (WGS) entry which is preliminary data.</text>
</comment>
<dbReference type="Proteomes" id="UP001353858">
    <property type="component" value="Unassembled WGS sequence"/>
</dbReference>
<dbReference type="GO" id="GO:0046872">
    <property type="term" value="F:metal ion binding"/>
    <property type="evidence" value="ECO:0007669"/>
    <property type="project" value="UniProtKB-KW"/>
</dbReference>
<evidence type="ECO:0000256" key="2">
    <source>
        <dbReference type="ARBA" id="ARBA00006247"/>
    </source>
</evidence>
<sequence>MSFLDKFNRNASEFDKTALENFLCYLRMPTVHPNVDYSSCVKFLREQAKSLGLIFNIYYYHTNSPVVVLTWVGSEPHLASILLNSHMDVVNANEKQWRYKPFDAEIDKDGNIYARGSQDTKSIGIQYLEAIRRLKKANVVLPRSVHVIFVPDEEIGGERGMGSFVKSIEFEELNVGFALDEGTPTEDDEFLISYGEKSAHTVVIHCPGQTGHASLLLKDTAGEKLHVILSKLHELRVESDKQINGRLKAYGEYITVNVTQIQGGTEPNVLPSEIKMTVNCRLPPTVSLKHWNKMLDAWCKEAGDDVWAEYLQTSLEAPVTILDKSNKFWVAFKNTAKDLDLNLVTWILPGGSDSRYLRRAGVPALGFSPMRFTKFRLHEVNEHLNVKIFLEGIDIYSKLITAIASA</sequence>
<dbReference type="InterPro" id="IPR001261">
    <property type="entry name" value="ArgE/DapE_CS"/>
</dbReference>
<dbReference type="SUPFAM" id="SSF55031">
    <property type="entry name" value="Bacterial exopeptidase dimerisation domain"/>
    <property type="match status" value="1"/>
</dbReference>
<dbReference type="PANTHER" id="PTHR45892">
    <property type="entry name" value="AMINOACYLASE-1"/>
    <property type="match status" value="1"/>
</dbReference>
<comment type="subcellular location">
    <subcellularLocation>
        <location evidence="1">Cytoplasm</location>
    </subcellularLocation>
</comment>
<dbReference type="GO" id="GO:0005737">
    <property type="term" value="C:cytoplasm"/>
    <property type="evidence" value="ECO:0007669"/>
    <property type="project" value="UniProtKB-SubCell"/>
</dbReference>
<feature type="binding site" evidence="10">
    <location>
        <position position="119"/>
    </location>
    <ligand>
        <name>Zn(2+)</name>
        <dbReference type="ChEBI" id="CHEBI:29105"/>
        <label>2</label>
    </ligand>
</feature>
<keyword evidence="6" id="KW-0378">Hydrolase</keyword>
<comment type="cofactor">
    <cofactor evidence="10">
        <name>Zn(2+)</name>
        <dbReference type="ChEBI" id="CHEBI:29105"/>
    </cofactor>
    <text evidence="10">Binds 2 Zn(2+) ions per subunit.</text>
</comment>
<proteinExistence type="inferred from homology"/>
<dbReference type="Pfam" id="PF07687">
    <property type="entry name" value="M20_dimer"/>
    <property type="match status" value="1"/>
</dbReference>
<protein>
    <recommendedName>
        <fullName evidence="3">N-acyl-aliphatic-L-amino acid amidohydrolase</fullName>
        <ecNumber evidence="3">3.5.1.14</ecNumber>
    </recommendedName>
    <alternativeName>
        <fullName evidence="8">N-acyl-L-amino-acid amidohydrolase</fullName>
    </alternativeName>
</protein>
<dbReference type="Gene3D" id="3.40.630.10">
    <property type="entry name" value="Zn peptidases"/>
    <property type="match status" value="1"/>
</dbReference>
<dbReference type="GO" id="GO:0004046">
    <property type="term" value="F:aminoacylase activity"/>
    <property type="evidence" value="ECO:0007669"/>
    <property type="project" value="UniProtKB-EC"/>
</dbReference>
<dbReference type="InterPro" id="IPR052083">
    <property type="entry name" value="Aminoacylase-1_M20A"/>
</dbReference>
<feature type="active site" description="Proton acceptor" evidence="9">
    <location>
        <position position="153"/>
    </location>
</feature>
<evidence type="ECO:0000313" key="12">
    <source>
        <dbReference type="EMBL" id="KAK4878650.1"/>
    </source>
</evidence>
<accession>A0AAN7P1Y3</accession>
<name>A0AAN7P1Y3_9COLE</name>
<dbReference type="InterPro" id="IPR010159">
    <property type="entry name" value="N-acyl_aa_amidohydrolase"/>
</dbReference>
<evidence type="ECO:0000259" key="11">
    <source>
        <dbReference type="Pfam" id="PF07687"/>
    </source>
</evidence>
<reference evidence="13" key="1">
    <citation type="submission" date="2023-01" db="EMBL/GenBank/DDBJ databases">
        <title>Key to firefly adult light organ development and bioluminescence: homeobox transcription factors regulate luciferase expression and transportation to peroxisome.</title>
        <authorList>
            <person name="Fu X."/>
        </authorList>
    </citation>
    <scope>NUCLEOTIDE SEQUENCE [LARGE SCALE GENOMIC DNA]</scope>
</reference>
<keyword evidence="4" id="KW-0963">Cytoplasm</keyword>
<evidence type="ECO:0000256" key="10">
    <source>
        <dbReference type="PIRSR" id="PIRSR036696-2"/>
    </source>
</evidence>
<dbReference type="GO" id="GO:0006520">
    <property type="term" value="P:amino acid metabolic process"/>
    <property type="evidence" value="ECO:0007669"/>
    <property type="project" value="InterPro"/>
</dbReference>
<gene>
    <name evidence="12" type="ORF">RN001_011156</name>
</gene>
<dbReference type="PROSITE" id="PS00759">
    <property type="entry name" value="ARGE_DAPE_CPG2_2"/>
    <property type="match status" value="1"/>
</dbReference>
<keyword evidence="7 10" id="KW-0862">Zinc</keyword>
<feature type="binding site" evidence="10">
    <location>
        <position position="378"/>
    </location>
    <ligand>
        <name>Zn(2+)</name>
        <dbReference type="ChEBI" id="CHEBI:29105"/>
        <label>2</label>
    </ligand>
</feature>
<evidence type="ECO:0000256" key="9">
    <source>
        <dbReference type="PIRSR" id="PIRSR036696-1"/>
    </source>
</evidence>
<dbReference type="NCBIfam" id="TIGR01880">
    <property type="entry name" value="Ac-peptdase-euk"/>
    <property type="match status" value="1"/>
</dbReference>
<evidence type="ECO:0000256" key="5">
    <source>
        <dbReference type="ARBA" id="ARBA00022723"/>
    </source>
</evidence>
<evidence type="ECO:0000313" key="13">
    <source>
        <dbReference type="Proteomes" id="UP001353858"/>
    </source>
</evidence>
<dbReference type="EC" id="3.5.1.14" evidence="3"/>
<keyword evidence="13" id="KW-1185">Reference proteome</keyword>
<dbReference type="InterPro" id="IPR002933">
    <property type="entry name" value="Peptidase_M20"/>
</dbReference>
<feature type="active site" evidence="9">
    <location>
        <position position="88"/>
    </location>
</feature>
<dbReference type="PIRSF" id="PIRSF036696">
    <property type="entry name" value="ACY-1"/>
    <property type="match status" value="1"/>
</dbReference>
<comment type="similarity">
    <text evidence="2">Belongs to the peptidase M20A family.</text>
</comment>
<dbReference type="SUPFAM" id="SSF53187">
    <property type="entry name" value="Zn-dependent exopeptidases"/>
    <property type="match status" value="1"/>
</dbReference>
<feature type="binding site" evidence="10">
    <location>
        <position position="86"/>
    </location>
    <ligand>
        <name>Zn(2+)</name>
        <dbReference type="ChEBI" id="CHEBI:29105"/>
        <label>1</label>
    </ligand>
</feature>
<evidence type="ECO:0000256" key="8">
    <source>
        <dbReference type="ARBA" id="ARBA00029656"/>
    </source>
</evidence>
<evidence type="ECO:0000256" key="3">
    <source>
        <dbReference type="ARBA" id="ARBA00011913"/>
    </source>
</evidence>
<evidence type="ECO:0000256" key="1">
    <source>
        <dbReference type="ARBA" id="ARBA00004496"/>
    </source>
</evidence>
<dbReference type="InterPro" id="IPR036264">
    <property type="entry name" value="Bact_exopeptidase_dim_dom"/>
</dbReference>
<evidence type="ECO:0000256" key="4">
    <source>
        <dbReference type="ARBA" id="ARBA00022490"/>
    </source>
</evidence>
<organism evidence="12 13">
    <name type="scientific">Aquatica leii</name>
    <dbReference type="NCBI Taxonomy" id="1421715"/>
    <lineage>
        <taxon>Eukaryota</taxon>
        <taxon>Metazoa</taxon>
        <taxon>Ecdysozoa</taxon>
        <taxon>Arthropoda</taxon>
        <taxon>Hexapoda</taxon>
        <taxon>Insecta</taxon>
        <taxon>Pterygota</taxon>
        <taxon>Neoptera</taxon>
        <taxon>Endopterygota</taxon>
        <taxon>Coleoptera</taxon>
        <taxon>Polyphaga</taxon>
        <taxon>Elateriformia</taxon>
        <taxon>Elateroidea</taxon>
        <taxon>Lampyridae</taxon>
        <taxon>Luciolinae</taxon>
        <taxon>Aquatica</taxon>
    </lineage>
</organism>
<dbReference type="Gene3D" id="1.10.150.900">
    <property type="match status" value="1"/>
</dbReference>